<comment type="caution">
    <text evidence="1">The sequence shown here is derived from an EMBL/GenBank/DDBJ whole genome shotgun (WGS) entry which is preliminary data.</text>
</comment>
<organism evidence="1 2">
    <name type="scientific">Gordonia otitidis (strain DSM 44809 / CCUG 52243 / JCM 12355 / NBRC 100426 / IFM 10032)</name>
    <dbReference type="NCBI Taxonomy" id="1108044"/>
    <lineage>
        <taxon>Bacteria</taxon>
        <taxon>Bacillati</taxon>
        <taxon>Actinomycetota</taxon>
        <taxon>Actinomycetes</taxon>
        <taxon>Mycobacteriales</taxon>
        <taxon>Gordoniaceae</taxon>
        <taxon>Gordonia</taxon>
    </lineage>
</organism>
<dbReference type="OrthoDB" id="4373605at2"/>
<dbReference type="RefSeq" id="WP_007238015.1">
    <property type="nucleotide sequence ID" value="NZ_BAFB01000082.1"/>
</dbReference>
<reference evidence="1" key="1">
    <citation type="submission" date="2012-02" db="EMBL/GenBank/DDBJ databases">
        <title>Whole genome shotgun sequence of Gordonia otitidis NBRC 100426.</title>
        <authorList>
            <person name="Yoshida I."/>
            <person name="Hosoyama A."/>
            <person name="Tsuchikane K."/>
            <person name="Katsumata H."/>
            <person name="Yamazaki S."/>
            <person name="Fujita N."/>
        </authorList>
    </citation>
    <scope>NUCLEOTIDE SEQUENCE [LARGE SCALE GENOMIC DNA]</scope>
    <source>
        <strain evidence="1">NBRC 100426</strain>
    </source>
</reference>
<gene>
    <name evidence="1" type="ORF">GOOTI_082_00010</name>
</gene>
<sequence>MTKLYPINDWDSMLEWVAESLDEQPAGLEFSLGPNDVRLAEDWDEVEADIEDDDIDADDEVDFGAPDAVCAQVYVLDDGVFLVRRSRTALRTLRFTDHDASSVRLDVWHHDDPFDDCTDGYFYTRDRRLAAEACISWFRDNTDAPARTDLGCHYSYAVDLPRGAADDPIMR</sequence>
<accession>H5TJW3</accession>
<proteinExistence type="predicted"/>
<dbReference type="AlphaFoldDB" id="H5TJW3"/>
<dbReference type="Proteomes" id="UP000005038">
    <property type="component" value="Unassembled WGS sequence"/>
</dbReference>
<keyword evidence="2" id="KW-1185">Reference proteome</keyword>
<evidence type="ECO:0000313" key="1">
    <source>
        <dbReference type="EMBL" id="GAB33771.1"/>
    </source>
</evidence>
<name>H5TJW3_GORO1</name>
<protein>
    <submittedName>
        <fullName evidence="1">Uncharacterized protein</fullName>
    </submittedName>
</protein>
<evidence type="ECO:0000313" key="2">
    <source>
        <dbReference type="Proteomes" id="UP000005038"/>
    </source>
</evidence>
<dbReference type="EMBL" id="BAFB01000082">
    <property type="protein sequence ID" value="GAB33771.1"/>
    <property type="molecule type" value="Genomic_DNA"/>
</dbReference>